<accession>A0ACD5X8F6</accession>
<sequence>MAVAPRTSAACRYQQFSALLSSAVLEWVLMLLMLLEGLLSCLATSFARLCKLQPPCPMCARLDHVLGDAGARYRDLMCSSHKAEASSWAFCPVHQNLADVHGMCDACLLSFAADDKSSLETCRPLTGKLGGVGIGNEGFRGAAHGKVMEDGALCSCCSVTVKARSCPFVSLQRDDVDVGVGGVFRDVSRDRCADETDRAGYSELKTSDSEPELITQCVGDFRRSSEHADIIDNLKQDFALIHGQIKTAYGNAEQKVASYSEPTRVQDRVSDQILSEDSKQGPNIKANIQPNDLPLTDGQEEITEETHAGVVWHNALGSSEELPGTTTTDVDDRSSETKAASDESKPEFSDRATARQDSLVVHQDLKLLLSQLSISSRTPDPSVEQQHEQAVLRNITRVLSLQRNYSGVSDGSMLDAEAEAECSTVDGLRRQVELDRRSMALLWKELEEERSASAVATSQAMAMITRLQEEKAATRTEAAQYRRVMEEQSAYDREDAERLAAAVRELEAEVDRCRAEIRDQAIAGEIRDQMRLFPPRRREEFSGGGLGDEENAYIWKQLRKLTDKLHRFSNNSSRVNQEQEPTDAEQEDGGGSGQEEDRAEASEVGRRVRNADNFTKWQQLQSMEVTKGRGGDNGSVVGGESADNMAGLEEEISELSGRLQALEADRSFLEHSVNSLRNGREGEAVIHDIARSLRELRKTMGNDVFDR</sequence>
<dbReference type="EnsemblPlants" id="AVESA.00010b.r2.4DG0756050.2">
    <property type="protein sequence ID" value="AVESA.00010b.r2.4DG0756050.2.CDS"/>
    <property type="gene ID" value="AVESA.00010b.r2.4DG0756050"/>
</dbReference>
<reference evidence="1" key="2">
    <citation type="submission" date="2025-09" db="UniProtKB">
        <authorList>
            <consortium name="EnsemblPlants"/>
        </authorList>
    </citation>
    <scope>IDENTIFICATION</scope>
</reference>
<evidence type="ECO:0000313" key="2">
    <source>
        <dbReference type="Proteomes" id="UP001732700"/>
    </source>
</evidence>
<dbReference type="Proteomes" id="UP001732700">
    <property type="component" value="Chromosome 4D"/>
</dbReference>
<protein>
    <submittedName>
        <fullName evidence="1">Uncharacterized protein</fullName>
    </submittedName>
</protein>
<reference evidence="1" key="1">
    <citation type="submission" date="2021-05" db="EMBL/GenBank/DDBJ databases">
        <authorList>
            <person name="Scholz U."/>
            <person name="Mascher M."/>
            <person name="Fiebig A."/>
        </authorList>
    </citation>
    <scope>NUCLEOTIDE SEQUENCE [LARGE SCALE GENOMIC DNA]</scope>
</reference>
<keyword evidence="2" id="KW-1185">Reference proteome</keyword>
<evidence type="ECO:0000313" key="1">
    <source>
        <dbReference type="EnsemblPlants" id="AVESA.00010b.r2.4DG0756050.2.CDS"/>
    </source>
</evidence>
<name>A0ACD5X8F6_AVESA</name>
<organism evidence="1 2">
    <name type="scientific">Avena sativa</name>
    <name type="common">Oat</name>
    <dbReference type="NCBI Taxonomy" id="4498"/>
    <lineage>
        <taxon>Eukaryota</taxon>
        <taxon>Viridiplantae</taxon>
        <taxon>Streptophyta</taxon>
        <taxon>Embryophyta</taxon>
        <taxon>Tracheophyta</taxon>
        <taxon>Spermatophyta</taxon>
        <taxon>Magnoliopsida</taxon>
        <taxon>Liliopsida</taxon>
        <taxon>Poales</taxon>
        <taxon>Poaceae</taxon>
        <taxon>BOP clade</taxon>
        <taxon>Pooideae</taxon>
        <taxon>Poodae</taxon>
        <taxon>Poeae</taxon>
        <taxon>Poeae Chloroplast Group 1 (Aveneae type)</taxon>
        <taxon>Aveninae</taxon>
        <taxon>Avena</taxon>
    </lineage>
</organism>
<proteinExistence type="predicted"/>